<dbReference type="Pfam" id="PF11705">
    <property type="entry name" value="RNA_pol_3_Rpc31"/>
    <property type="match status" value="1"/>
</dbReference>
<dbReference type="AlphaFoldDB" id="A0A5J9VQ98"/>
<feature type="non-terminal residue" evidence="5">
    <location>
        <position position="1"/>
    </location>
</feature>
<dbReference type="Proteomes" id="UP000324897">
    <property type="component" value="Chromosome 4"/>
</dbReference>
<dbReference type="PANTHER" id="PTHR15367:SF2">
    <property type="entry name" value="DNA-DIRECTED RNA POLYMERASE III SUBUNIT"/>
    <property type="match status" value="1"/>
</dbReference>
<evidence type="ECO:0000313" key="6">
    <source>
        <dbReference type="Proteomes" id="UP000324897"/>
    </source>
</evidence>
<sequence>LYRRAAAVDGSPVRPPRARSSSSAASARAARAPTTSLPPKNAAARRTPPSAFSVSVCLPPPRRVLAMAFRGRGRGGRGRGRGSAFDYRANHKEYENFPEIKLPEMTCSKASKEEKELLRSTLKFEEFWKTSCYHLEEDVPKKKNEDKEIERFSDRRRKTHAKREALALYLKLTESNFPAELLQGTIKSKPTTNKKLRWDNDSDTKAFEVFEKLEQTHKARASSLYLSFKILILTIYQDSGTNLERIFSLSLLDGDKKEEKEGDDEDEQEEEEAEEEESSDDDYNQNIEFDDDDDDWNQEEETHEDYYD</sequence>
<evidence type="ECO:0000256" key="2">
    <source>
        <dbReference type="ARBA" id="ARBA00008352"/>
    </source>
</evidence>
<comment type="caution">
    <text evidence="5">The sequence shown here is derived from an EMBL/GenBank/DDBJ whole genome shotgun (WGS) entry which is preliminary data.</text>
</comment>
<reference evidence="5 6" key="1">
    <citation type="journal article" date="2019" name="Sci. Rep.">
        <title>A high-quality genome of Eragrostis curvula grass provides insights into Poaceae evolution and supports new strategies to enhance forage quality.</title>
        <authorList>
            <person name="Carballo J."/>
            <person name="Santos B.A.C.M."/>
            <person name="Zappacosta D."/>
            <person name="Garbus I."/>
            <person name="Selva J.P."/>
            <person name="Gallo C.A."/>
            <person name="Diaz A."/>
            <person name="Albertini E."/>
            <person name="Caccamo M."/>
            <person name="Echenique V."/>
        </authorList>
    </citation>
    <scope>NUCLEOTIDE SEQUENCE [LARGE SCALE GENOMIC DNA]</scope>
    <source>
        <strain evidence="6">cv. Victoria</strain>
        <tissue evidence="5">Leaf</tissue>
    </source>
</reference>
<dbReference type="GO" id="GO:0005666">
    <property type="term" value="C:RNA polymerase III complex"/>
    <property type="evidence" value="ECO:0007669"/>
    <property type="project" value="TreeGrafter"/>
</dbReference>
<feature type="region of interest" description="Disordered" evidence="4">
    <location>
        <begin position="255"/>
        <end position="308"/>
    </location>
</feature>
<name>A0A5J9VQ98_9POAL</name>
<dbReference type="PANTHER" id="PTHR15367">
    <property type="entry name" value="DNA-DIRECTED RNA POLYMERASE III"/>
    <property type="match status" value="1"/>
</dbReference>
<proteinExistence type="inferred from homology"/>
<dbReference type="OrthoDB" id="2018787at2759"/>
<gene>
    <name evidence="5" type="ORF">EJB05_11325</name>
</gene>
<comment type="subcellular location">
    <subcellularLocation>
        <location evidence="1">Nucleus</location>
    </subcellularLocation>
</comment>
<feature type="compositionally biased region" description="Acidic residues" evidence="4">
    <location>
        <begin position="261"/>
        <end position="308"/>
    </location>
</feature>
<accession>A0A5J9VQ98</accession>
<evidence type="ECO:0000313" key="5">
    <source>
        <dbReference type="EMBL" id="TVU37978.1"/>
    </source>
</evidence>
<feature type="region of interest" description="Disordered" evidence="4">
    <location>
        <begin position="1"/>
        <end position="53"/>
    </location>
</feature>
<evidence type="ECO:0000256" key="4">
    <source>
        <dbReference type="SAM" id="MobiDB-lite"/>
    </source>
</evidence>
<comment type="similarity">
    <text evidence="2">Belongs to the eukaryotic RPC7 RNA polymerase subunit family.</text>
</comment>
<protein>
    <recommendedName>
        <fullName evidence="7">DNA-directed RNA polymerase III subunit</fullName>
    </recommendedName>
</protein>
<organism evidence="5 6">
    <name type="scientific">Eragrostis curvula</name>
    <name type="common">weeping love grass</name>
    <dbReference type="NCBI Taxonomy" id="38414"/>
    <lineage>
        <taxon>Eukaryota</taxon>
        <taxon>Viridiplantae</taxon>
        <taxon>Streptophyta</taxon>
        <taxon>Embryophyta</taxon>
        <taxon>Tracheophyta</taxon>
        <taxon>Spermatophyta</taxon>
        <taxon>Magnoliopsida</taxon>
        <taxon>Liliopsida</taxon>
        <taxon>Poales</taxon>
        <taxon>Poaceae</taxon>
        <taxon>PACMAD clade</taxon>
        <taxon>Chloridoideae</taxon>
        <taxon>Eragrostideae</taxon>
        <taxon>Eragrostidinae</taxon>
        <taxon>Eragrostis</taxon>
    </lineage>
</organism>
<evidence type="ECO:0000256" key="1">
    <source>
        <dbReference type="ARBA" id="ARBA00004123"/>
    </source>
</evidence>
<evidence type="ECO:0000256" key="3">
    <source>
        <dbReference type="ARBA" id="ARBA00023242"/>
    </source>
</evidence>
<evidence type="ECO:0008006" key="7">
    <source>
        <dbReference type="Google" id="ProtNLM"/>
    </source>
</evidence>
<dbReference type="GO" id="GO:0006383">
    <property type="term" value="P:transcription by RNA polymerase III"/>
    <property type="evidence" value="ECO:0007669"/>
    <property type="project" value="InterPro"/>
</dbReference>
<keyword evidence="6" id="KW-1185">Reference proteome</keyword>
<dbReference type="EMBL" id="RWGY01000007">
    <property type="protein sequence ID" value="TVU37978.1"/>
    <property type="molecule type" value="Genomic_DNA"/>
</dbReference>
<dbReference type="InterPro" id="IPR024661">
    <property type="entry name" value="RNA_pol_III_Rpc31"/>
</dbReference>
<feature type="compositionally biased region" description="Low complexity" evidence="4">
    <location>
        <begin position="18"/>
        <end position="33"/>
    </location>
</feature>
<keyword evidence="3" id="KW-0539">Nucleus</keyword>